<keyword evidence="3" id="KW-0812">Transmembrane</keyword>
<feature type="signal peptide" evidence="4">
    <location>
        <begin position="1"/>
        <end position="21"/>
    </location>
</feature>
<dbReference type="InterPro" id="IPR016054">
    <property type="entry name" value="LY6_UPA_recep-like"/>
</dbReference>
<feature type="transmembrane region" description="Helical" evidence="3">
    <location>
        <begin position="107"/>
        <end position="126"/>
    </location>
</feature>
<sequence>MKIQVIACFLLIGVTVHDASSLECYACVSEKSWDDCSSTKTQCSSVEDQCIKVHYMAGGVKSFQKGCAPKITCESANNPICREGTGGSVTCDISCCDTDNCNAGSRIVVSSLLLLVCALASLLVLVQA</sequence>
<evidence type="ECO:0000256" key="4">
    <source>
        <dbReference type="SAM" id="SignalP"/>
    </source>
</evidence>
<organism evidence="6 7">
    <name type="scientific">Porites lobata</name>
    <dbReference type="NCBI Taxonomy" id="104759"/>
    <lineage>
        <taxon>Eukaryota</taxon>
        <taxon>Metazoa</taxon>
        <taxon>Cnidaria</taxon>
        <taxon>Anthozoa</taxon>
        <taxon>Hexacorallia</taxon>
        <taxon>Scleractinia</taxon>
        <taxon>Fungiina</taxon>
        <taxon>Poritidae</taxon>
        <taxon>Porites</taxon>
    </lineage>
</organism>
<protein>
    <recommendedName>
        <fullName evidence="5">UPAR/Ly6 domain-containing protein</fullName>
    </recommendedName>
</protein>
<evidence type="ECO:0000313" key="6">
    <source>
        <dbReference type="EMBL" id="CAH3122149.1"/>
    </source>
</evidence>
<evidence type="ECO:0000256" key="3">
    <source>
        <dbReference type="SAM" id="Phobius"/>
    </source>
</evidence>
<proteinExistence type="predicted"/>
<accession>A0ABN8NTX5</accession>
<dbReference type="Proteomes" id="UP001159405">
    <property type="component" value="Unassembled WGS sequence"/>
</dbReference>
<dbReference type="Gene3D" id="2.10.60.10">
    <property type="entry name" value="CD59"/>
    <property type="match status" value="1"/>
</dbReference>
<dbReference type="CDD" id="cd23553">
    <property type="entry name" value="TFP_LU_ECD_Ly6PGE"/>
    <property type="match status" value="1"/>
</dbReference>
<feature type="domain" description="UPAR/Ly6" evidence="5">
    <location>
        <begin position="22"/>
        <end position="110"/>
    </location>
</feature>
<reference evidence="6 7" key="1">
    <citation type="submission" date="2022-05" db="EMBL/GenBank/DDBJ databases">
        <authorList>
            <consortium name="Genoscope - CEA"/>
            <person name="William W."/>
        </authorList>
    </citation>
    <scope>NUCLEOTIDE SEQUENCE [LARGE SCALE GENOMIC DNA]</scope>
</reference>
<evidence type="ECO:0000259" key="5">
    <source>
        <dbReference type="SMART" id="SM00134"/>
    </source>
</evidence>
<keyword evidence="3" id="KW-0472">Membrane</keyword>
<dbReference type="EMBL" id="CALNXK010000037">
    <property type="protein sequence ID" value="CAH3122149.1"/>
    <property type="molecule type" value="Genomic_DNA"/>
</dbReference>
<evidence type="ECO:0000256" key="2">
    <source>
        <dbReference type="ARBA" id="ARBA00023157"/>
    </source>
</evidence>
<keyword evidence="7" id="KW-1185">Reference proteome</keyword>
<comment type="caution">
    <text evidence="6">The sequence shown here is derived from an EMBL/GenBank/DDBJ whole genome shotgun (WGS) entry which is preliminary data.</text>
</comment>
<keyword evidence="2" id="KW-1015">Disulfide bond</keyword>
<dbReference type="PANTHER" id="PTHR10036">
    <property type="entry name" value="CD59 GLYCOPROTEIN"/>
    <property type="match status" value="1"/>
</dbReference>
<gene>
    <name evidence="6" type="ORF">PLOB_00029398</name>
</gene>
<feature type="chain" id="PRO_5046062494" description="UPAR/Ly6 domain-containing protein" evidence="4">
    <location>
        <begin position="22"/>
        <end position="128"/>
    </location>
</feature>
<dbReference type="SMART" id="SM00134">
    <property type="entry name" value="LU"/>
    <property type="match status" value="1"/>
</dbReference>
<dbReference type="PANTHER" id="PTHR10036:SF3">
    <property type="entry name" value="PROTEIN SLEEPLESS-RELATED"/>
    <property type="match status" value="1"/>
</dbReference>
<keyword evidence="1 4" id="KW-0732">Signal</keyword>
<evidence type="ECO:0000313" key="7">
    <source>
        <dbReference type="Proteomes" id="UP001159405"/>
    </source>
</evidence>
<dbReference type="SUPFAM" id="SSF57302">
    <property type="entry name" value="Snake toxin-like"/>
    <property type="match status" value="1"/>
</dbReference>
<keyword evidence="3" id="KW-1133">Transmembrane helix</keyword>
<dbReference type="InterPro" id="IPR045860">
    <property type="entry name" value="Snake_toxin-like_sf"/>
</dbReference>
<evidence type="ECO:0000256" key="1">
    <source>
        <dbReference type="ARBA" id="ARBA00022729"/>
    </source>
</evidence>
<dbReference type="Pfam" id="PF00021">
    <property type="entry name" value="UPAR_LY6"/>
    <property type="match status" value="1"/>
</dbReference>
<name>A0ABN8NTX5_9CNID</name>